<sequence>MSGDDYQFLMREHMISKLKDLMQAIGRVERKDTKMKTKIFIPDSAVENGMVQFNQLNRIKNNHPILESMSLLNHQFMQLCEKERSMCSFRSSEERKSFEKKIARNSVLLEEFFEDFVPKVLSYARKGDIDAIAFNEQLRSIESMILPSSYIRKLKLNPHVQKYQTMMDAIDALYIDISFTPQLKLCIKNHEDDTVTLTDIEHGSSIYNPKEWILAGIGNRIGDRRDEYVTYLLKEVASLNKNVFKDCIPHPSFIPLLKGNVGEYLFTLLLTKLHNCEPIASRLLSEKIGKRVYELFDFYIEAGGNLICVDSKNWSSTLDKKYQSLKTHDNAQRKAETILDDIGDKYESIKFVYLNTRMENNPLNLEQEVSKDSKIYYLNLFKESFGYKKQDYDRNDRIGSGSKLVKEIRINNQILNLLQGV</sequence>
<gene>
    <name evidence="1" type="ORF">AM629_06595</name>
</gene>
<evidence type="ECO:0000313" key="1">
    <source>
        <dbReference type="EMBL" id="KOY62750.1"/>
    </source>
</evidence>
<organism evidence="1 2">
    <name type="scientific">Photorhabdus heterorhabditis</name>
    <dbReference type="NCBI Taxonomy" id="880156"/>
    <lineage>
        <taxon>Bacteria</taxon>
        <taxon>Pseudomonadati</taxon>
        <taxon>Pseudomonadota</taxon>
        <taxon>Gammaproteobacteria</taxon>
        <taxon>Enterobacterales</taxon>
        <taxon>Morganellaceae</taxon>
        <taxon>Photorhabdus</taxon>
    </lineage>
</organism>
<keyword evidence="2" id="KW-1185">Reference proteome</keyword>
<dbReference type="RefSeq" id="WP_054477308.1">
    <property type="nucleotide sequence ID" value="NZ_CAWMRL010000012.1"/>
</dbReference>
<accession>A0ABR5KEB0</accession>
<name>A0ABR5KEB0_9GAMM</name>
<dbReference type="Proteomes" id="UP000037727">
    <property type="component" value="Unassembled WGS sequence"/>
</dbReference>
<protein>
    <submittedName>
        <fullName evidence="1">Uncharacterized protein</fullName>
    </submittedName>
</protein>
<evidence type="ECO:0000313" key="2">
    <source>
        <dbReference type="Proteomes" id="UP000037727"/>
    </source>
</evidence>
<proteinExistence type="predicted"/>
<comment type="caution">
    <text evidence="1">The sequence shown here is derived from an EMBL/GenBank/DDBJ whole genome shotgun (WGS) entry which is preliminary data.</text>
</comment>
<dbReference type="EMBL" id="LJCS01000012">
    <property type="protein sequence ID" value="KOY62750.1"/>
    <property type="molecule type" value="Genomic_DNA"/>
</dbReference>
<reference evidence="1 2" key="1">
    <citation type="submission" date="2015-09" db="EMBL/GenBank/DDBJ databases">
        <title>Draft genome sequence and assembly of Photorhabdus sp. VMG, a bacterial symbiont associated with Heterorhabditis zealandica.</title>
        <authorList>
            <person name="Naidoo S."/>
            <person name="Featherston J."/>
            <person name="Mothupi B."/>
            <person name="Gray V.M."/>
        </authorList>
    </citation>
    <scope>NUCLEOTIDE SEQUENCE [LARGE SCALE GENOMIC DNA]</scope>
    <source>
        <strain evidence="1 2">VMG</strain>
    </source>
</reference>